<evidence type="ECO:0000313" key="2">
    <source>
        <dbReference type="EMBL" id="MEE7492160.1"/>
    </source>
</evidence>
<organism evidence="2 3">
    <name type="scientific">Methylobacterium oryzae</name>
    <dbReference type="NCBI Taxonomy" id="334852"/>
    <lineage>
        <taxon>Bacteria</taxon>
        <taxon>Pseudomonadati</taxon>
        <taxon>Pseudomonadota</taxon>
        <taxon>Alphaproteobacteria</taxon>
        <taxon>Hyphomicrobiales</taxon>
        <taxon>Methylobacteriaceae</taxon>
        <taxon>Methylobacterium</taxon>
    </lineage>
</organism>
<feature type="domain" description="Molybdopterin-guanine dinucleotide biosynthesis protein B (MobB)" evidence="1">
    <location>
        <begin position="3"/>
        <end position="135"/>
    </location>
</feature>
<dbReference type="InterPro" id="IPR004435">
    <property type="entry name" value="MobB_dom"/>
</dbReference>
<evidence type="ECO:0000259" key="1">
    <source>
        <dbReference type="Pfam" id="PF03205"/>
    </source>
</evidence>
<dbReference type="PANTHER" id="PTHR40072">
    <property type="entry name" value="MOLYBDOPTERIN-GUANINE DINUCLEOTIDE BIOSYNTHESIS ADAPTER PROTEIN-RELATED"/>
    <property type="match status" value="1"/>
</dbReference>
<dbReference type="CDD" id="cd03116">
    <property type="entry name" value="MobB"/>
    <property type="match status" value="1"/>
</dbReference>
<proteinExistence type="predicted"/>
<dbReference type="InterPro" id="IPR052539">
    <property type="entry name" value="MGD_biosynthesis_adapter"/>
</dbReference>
<dbReference type="Pfam" id="PF03205">
    <property type="entry name" value="MobB"/>
    <property type="match status" value="1"/>
</dbReference>
<dbReference type="Gene3D" id="3.40.50.300">
    <property type="entry name" value="P-loop containing nucleotide triphosphate hydrolases"/>
    <property type="match status" value="1"/>
</dbReference>
<keyword evidence="3" id="KW-1185">Reference proteome</keyword>
<reference evidence="2 3" key="1">
    <citation type="journal article" date="2012" name="Genet. Mol. Biol.">
        <title>Analysis of 16S rRNA and mxaF genes revealing insights into Methylobacterium niche-specific plant association.</title>
        <authorList>
            <person name="Dourado M.N."/>
            <person name="Andreote F.D."/>
            <person name="Dini-Andreote F."/>
            <person name="Conti R."/>
            <person name="Araujo J.M."/>
            <person name="Araujo W.L."/>
        </authorList>
    </citation>
    <scope>NUCLEOTIDE SEQUENCE [LARGE SCALE GENOMIC DNA]</scope>
    <source>
        <strain evidence="2 3">TC3-10</strain>
    </source>
</reference>
<comment type="caution">
    <text evidence="2">The sequence shown here is derived from an EMBL/GenBank/DDBJ whole genome shotgun (WGS) entry which is preliminary data.</text>
</comment>
<evidence type="ECO:0000313" key="3">
    <source>
        <dbReference type="Proteomes" id="UP001355206"/>
    </source>
</evidence>
<dbReference type="PANTHER" id="PTHR40072:SF1">
    <property type="entry name" value="MOLYBDOPTERIN-GUANINE DINUCLEOTIDE BIOSYNTHESIS ADAPTER PROTEIN"/>
    <property type="match status" value="1"/>
</dbReference>
<dbReference type="EMBL" id="MLCA01000008">
    <property type="protein sequence ID" value="MEE7492160.1"/>
    <property type="molecule type" value="Genomic_DNA"/>
</dbReference>
<protein>
    <submittedName>
        <fullName evidence="2">Molybdopterin-guanine dinucleotide biosynthesis protein B</fullName>
    </submittedName>
</protein>
<sequence>MRVIGLAGWSGSGKTTLLVRVIPALVARGVRVATLKHAHHDFDTDKPGKDSYEHRKAGAREVLVSSGRRWAIVHELGDEPEATLAQLLQRISPCDLVVVEGFKREAIPKIEVYRVANGRPPLHPHDPLIVAVASDTPFENADVPVVDLNDADAAAMLMRDTARPIDRVLKDLEAQRTT</sequence>
<dbReference type="InterPro" id="IPR027417">
    <property type="entry name" value="P-loop_NTPase"/>
</dbReference>
<name>A0ABU7TQP8_9HYPH</name>
<dbReference type="NCBIfam" id="TIGR00176">
    <property type="entry name" value="mobB"/>
    <property type="match status" value="1"/>
</dbReference>
<dbReference type="Proteomes" id="UP001355206">
    <property type="component" value="Unassembled WGS sequence"/>
</dbReference>
<dbReference type="SUPFAM" id="SSF52540">
    <property type="entry name" value="P-loop containing nucleoside triphosphate hydrolases"/>
    <property type="match status" value="1"/>
</dbReference>
<accession>A0ABU7TQP8</accession>
<gene>
    <name evidence="2" type="primary">mobB</name>
    <name evidence="2" type="ORF">MOTC310_17435</name>
</gene>
<dbReference type="RefSeq" id="WP_331302707.1">
    <property type="nucleotide sequence ID" value="NZ_MLCA01000008.1"/>
</dbReference>